<dbReference type="AlphaFoldDB" id="A0A8H7DSM5"/>
<dbReference type="RefSeq" id="XP_036628900.1">
    <property type="nucleotide sequence ID" value="XM_036779511.1"/>
</dbReference>
<keyword evidence="2" id="KW-1185">Reference proteome</keyword>
<accession>A0A8H7DSM5</accession>
<evidence type="ECO:0000313" key="1">
    <source>
        <dbReference type="EMBL" id="KAF7424706.1"/>
    </source>
</evidence>
<dbReference type="Proteomes" id="UP000623687">
    <property type="component" value="Unassembled WGS sequence"/>
</dbReference>
<protein>
    <recommendedName>
        <fullName evidence="3">F-box domain-containing protein</fullName>
    </recommendedName>
</protein>
<reference evidence="1" key="1">
    <citation type="submission" date="2019-07" db="EMBL/GenBank/DDBJ databases">
        <authorList>
            <person name="Palmer J.M."/>
        </authorList>
    </citation>
    <scope>NUCLEOTIDE SEQUENCE</scope>
    <source>
        <strain evidence="1">PC9</strain>
    </source>
</reference>
<sequence>MPTLAFASPQRWTLKPDFPGDVKPLVGPYVSEGDLPLLAAQLEFHGYAPTSSAARSTVSSAPTRDALYNALPDSPTSVMVAPTTSIGALRGVLPLLKRAPTWVEDGHWVFHFLDPCPKRSDKSPTMPSPAGLATATNPFGEAPTTVPHSLTRSSLFPSFLNIGSDALQRIIQCLDGTELIKLAMLSRETHDFLLPLYLQRCNITSTAPNDFSTVDTLSLNNDAATEEAFRLIRMSPQIAGVKHLHCKFHFPESVLHWEFRNLYSVVTKLRHIESITLDFSLVPDSLAVHGVPRLHSMRGWRAAFGVLMKAMLASSPRQLNVHDRTHFLWFVEIDEVATTTLQSKLHHALVGPTPIQREVAEILGLENDKSSLWTRLFTAVNSENPSEDVSPLERAIGRVDLASLTDICLDFDLTPHEWEIIGQYITLPSLSKFSVGADSSSAFDFLLQFLGRHRKITSLHVSEATVNQLKTYHIQTPFLPLLTSLHAPIDVFYIFFPSGKSNPVSNPTDAEMRVSLRGPSDWSTVSRKLNALPQLLKQSPITLRLLLCTKSWITSPPYIPIQTPIISALVIEALEQPFDISQCKLLDWLSQFPHLRQLRMLGIGEAEHEMECSFARSVAMRREGFQSVEFDGRMYSDPVNL</sequence>
<dbReference type="EMBL" id="JACETU010000007">
    <property type="protein sequence ID" value="KAF7424706.1"/>
    <property type="molecule type" value="Genomic_DNA"/>
</dbReference>
<dbReference type="OrthoDB" id="2635672at2759"/>
<evidence type="ECO:0000313" key="2">
    <source>
        <dbReference type="Proteomes" id="UP000623687"/>
    </source>
</evidence>
<proteinExistence type="predicted"/>
<evidence type="ECO:0008006" key="3">
    <source>
        <dbReference type="Google" id="ProtNLM"/>
    </source>
</evidence>
<comment type="caution">
    <text evidence="1">The sequence shown here is derived from an EMBL/GenBank/DDBJ whole genome shotgun (WGS) entry which is preliminary data.</text>
</comment>
<gene>
    <name evidence="1" type="ORF">PC9H_010017</name>
</gene>
<name>A0A8H7DSM5_PLEOS</name>
<dbReference type="GeneID" id="59379835"/>
<organism evidence="1 2">
    <name type="scientific">Pleurotus ostreatus</name>
    <name type="common">Oyster mushroom</name>
    <name type="synonym">White-rot fungus</name>
    <dbReference type="NCBI Taxonomy" id="5322"/>
    <lineage>
        <taxon>Eukaryota</taxon>
        <taxon>Fungi</taxon>
        <taxon>Dikarya</taxon>
        <taxon>Basidiomycota</taxon>
        <taxon>Agaricomycotina</taxon>
        <taxon>Agaricomycetes</taxon>
        <taxon>Agaricomycetidae</taxon>
        <taxon>Agaricales</taxon>
        <taxon>Pleurotineae</taxon>
        <taxon>Pleurotaceae</taxon>
        <taxon>Pleurotus</taxon>
    </lineage>
</organism>
<dbReference type="VEuPathDB" id="FungiDB:PC9H_010017"/>